<dbReference type="PANTHER" id="PTHR47221">
    <property type="entry name" value="FIBRINOGEN ALPHA CHAIN"/>
    <property type="match status" value="1"/>
</dbReference>
<proteinExistence type="predicted"/>
<dbReference type="InterPro" id="IPR036056">
    <property type="entry name" value="Fibrinogen-like_C"/>
</dbReference>
<evidence type="ECO:0000256" key="7">
    <source>
        <dbReference type="SAM" id="Coils"/>
    </source>
</evidence>
<keyword evidence="10" id="KW-1185">Reference proteome</keyword>
<evidence type="ECO:0000256" key="4">
    <source>
        <dbReference type="ARBA" id="ARBA00023054"/>
    </source>
</evidence>
<dbReference type="GO" id="GO:0005576">
    <property type="term" value="C:extracellular region"/>
    <property type="evidence" value="ECO:0007669"/>
    <property type="project" value="UniProtKB-SubCell"/>
</dbReference>
<dbReference type="Pfam" id="PF00147">
    <property type="entry name" value="Fibrinogen_C"/>
    <property type="match status" value="1"/>
</dbReference>
<dbReference type="Proteomes" id="UP000504635">
    <property type="component" value="Unplaced"/>
</dbReference>
<evidence type="ECO:0000256" key="8">
    <source>
        <dbReference type="SAM" id="SignalP"/>
    </source>
</evidence>
<dbReference type="InParanoid" id="A0A6J2YRJ3"/>
<dbReference type="RefSeq" id="XP_030765904.1">
    <property type="nucleotide sequence ID" value="XM_030910044.1"/>
</dbReference>
<organism evidence="10 11">
    <name type="scientific">Sitophilus oryzae</name>
    <name type="common">Rice weevil</name>
    <name type="synonym">Curculio oryzae</name>
    <dbReference type="NCBI Taxonomy" id="7048"/>
    <lineage>
        <taxon>Eukaryota</taxon>
        <taxon>Metazoa</taxon>
        <taxon>Ecdysozoa</taxon>
        <taxon>Arthropoda</taxon>
        <taxon>Hexapoda</taxon>
        <taxon>Insecta</taxon>
        <taxon>Pterygota</taxon>
        <taxon>Neoptera</taxon>
        <taxon>Endopterygota</taxon>
        <taxon>Coleoptera</taxon>
        <taxon>Polyphaga</taxon>
        <taxon>Cucujiformia</taxon>
        <taxon>Curculionidae</taxon>
        <taxon>Dryophthorinae</taxon>
        <taxon>Sitophilus</taxon>
    </lineage>
</organism>
<evidence type="ECO:0000256" key="2">
    <source>
        <dbReference type="ARBA" id="ARBA00022525"/>
    </source>
</evidence>
<accession>A0A6J2YRJ3</accession>
<dbReference type="PROSITE" id="PS51406">
    <property type="entry name" value="FIBRINOGEN_C_2"/>
    <property type="match status" value="1"/>
</dbReference>
<dbReference type="Gene3D" id="3.90.215.10">
    <property type="entry name" value="Gamma Fibrinogen, chain A, domain 1"/>
    <property type="match status" value="1"/>
</dbReference>
<dbReference type="InterPro" id="IPR002181">
    <property type="entry name" value="Fibrinogen_a/b/g_C_dom"/>
</dbReference>
<name>A0A6J2YRJ3_SITOR</name>
<keyword evidence="5" id="KW-1015">Disulfide bond</keyword>
<keyword evidence="6" id="KW-0325">Glycoprotein</keyword>
<dbReference type="PANTHER" id="PTHR47221:SF6">
    <property type="entry name" value="FIBRINOGEN ALPHA CHAIN"/>
    <property type="match status" value="1"/>
</dbReference>
<comment type="subcellular location">
    <subcellularLocation>
        <location evidence="1">Secreted</location>
    </subcellularLocation>
</comment>
<evidence type="ECO:0000313" key="10">
    <source>
        <dbReference type="Proteomes" id="UP000504635"/>
    </source>
</evidence>
<gene>
    <name evidence="11" type="primary">LOC115889940</name>
</gene>
<dbReference type="CDD" id="cd00087">
    <property type="entry name" value="FReD"/>
    <property type="match status" value="1"/>
</dbReference>
<feature type="chain" id="PRO_5026665004" evidence="8">
    <location>
        <begin position="25"/>
        <end position="407"/>
    </location>
</feature>
<reference evidence="11" key="1">
    <citation type="submission" date="2025-08" db="UniProtKB">
        <authorList>
            <consortium name="RefSeq"/>
        </authorList>
    </citation>
    <scope>IDENTIFICATION</scope>
    <source>
        <tissue evidence="11">Gonads</tissue>
    </source>
</reference>
<feature type="domain" description="Fibrinogen C-terminal" evidence="9">
    <location>
        <begin position="175"/>
        <end position="398"/>
    </location>
</feature>
<evidence type="ECO:0000256" key="1">
    <source>
        <dbReference type="ARBA" id="ARBA00004613"/>
    </source>
</evidence>
<evidence type="ECO:0000313" key="11">
    <source>
        <dbReference type="RefSeq" id="XP_030765904.1"/>
    </source>
</evidence>
<keyword evidence="4 7" id="KW-0175">Coiled coil</keyword>
<sequence length="407" mass="46338">MLLLPKPVIFSVFLCLFGVRESYSLEREKTTLASSCDLRNVENRLQMLERSLQEQINVIRNEIRDSSRSIEYQNRAIRNVVEDYKKEIRRVVERPRRYDINQRNPNENKIDERIDEIDRGVKLTIATLRLLSSDVASLKFNVSRLENNTNSLLDKIDVHSAIDTVFSAQSPKSTEPSSGIPTNCAWLKLRNVTVPSGVYLIQPETAERPFPVYCEMQTQDGGWSVIHNRYQGSQDFALGWQDYKNGFGNIAGESWLGLEKIHQLTGSNLNELLIELIDPNNINRFAYYSSFSVGSEEEGYALKVLSGYQGNAGNSLMYHAGSKFSTMDRDQDTWHEGNCAQSHNGGWWYKSCDKSNLNAKYMPGNLPDLMLYQGMYWGEFGGPQVGLLQARMMIRPSSYQVPSPEVA</sequence>
<dbReference type="AlphaFoldDB" id="A0A6J2YRJ3"/>
<keyword evidence="3 8" id="KW-0732">Signal</keyword>
<feature type="signal peptide" evidence="8">
    <location>
        <begin position="1"/>
        <end position="24"/>
    </location>
</feature>
<dbReference type="InterPro" id="IPR014716">
    <property type="entry name" value="Fibrinogen_a/b/g_C_1"/>
</dbReference>
<keyword evidence="2" id="KW-0964">Secreted</keyword>
<evidence type="ECO:0000256" key="6">
    <source>
        <dbReference type="ARBA" id="ARBA00023180"/>
    </source>
</evidence>
<dbReference type="SMART" id="SM00186">
    <property type="entry name" value="FBG"/>
    <property type="match status" value="1"/>
</dbReference>
<dbReference type="KEGG" id="soy:115889940"/>
<dbReference type="SUPFAM" id="SSF56496">
    <property type="entry name" value="Fibrinogen C-terminal domain-like"/>
    <property type="match status" value="1"/>
</dbReference>
<dbReference type="GeneID" id="115889940"/>
<evidence type="ECO:0000256" key="5">
    <source>
        <dbReference type="ARBA" id="ARBA00023157"/>
    </source>
</evidence>
<evidence type="ECO:0000256" key="3">
    <source>
        <dbReference type="ARBA" id="ARBA00022729"/>
    </source>
</evidence>
<evidence type="ECO:0000259" key="9">
    <source>
        <dbReference type="PROSITE" id="PS51406"/>
    </source>
</evidence>
<dbReference type="OrthoDB" id="6350391at2759"/>
<dbReference type="InterPro" id="IPR037579">
    <property type="entry name" value="FIB_ANG-like"/>
</dbReference>
<feature type="coiled-coil region" evidence="7">
    <location>
        <begin position="38"/>
        <end position="94"/>
    </location>
</feature>
<protein>
    <submittedName>
        <fullName evidence="11">Angiopoietin-related protein 2-like</fullName>
    </submittedName>
</protein>
<dbReference type="NCBIfam" id="NF040941">
    <property type="entry name" value="GGGWT_bact"/>
    <property type="match status" value="1"/>
</dbReference>
<dbReference type="FunCoup" id="A0A6J2YRJ3">
    <property type="interactions" value="17"/>
</dbReference>